<dbReference type="Proteomes" id="UP000688137">
    <property type="component" value="Unassembled WGS sequence"/>
</dbReference>
<keyword evidence="2" id="KW-1185">Reference proteome</keyword>
<dbReference type="EMBL" id="CAJJDM010000136">
    <property type="protein sequence ID" value="CAD8107202.1"/>
    <property type="molecule type" value="Genomic_DNA"/>
</dbReference>
<organism evidence="1 2">
    <name type="scientific">Paramecium primaurelia</name>
    <dbReference type="NCBI Taxonomy" id="5886"/>
    <lineage>
        <taxon>Eukaryota</taxon>
        <taxon>Sar</taxon>
        <taxon>Alveolata</taxon>
        <taxon>Ciliophora</taxon>
        <taxon>Intramacronucleata</taxon>
        <taxon>Oligohymenophorea</taxon>
        <taxon>Peniculida</taxon>
        <taxon>Parameciidae</taxon>
        <taxon>Paramecium</taxon>
    </lineage>
</organism>
<sequence length="113" mass="13330">MFQDSKRHGPSLELQNLGPLHKSISKITDPDIQSFECQKKTYIHSPRVQRFDKLGNLIHKNQKKKYQITFRDEVTAKSKLYDIILVDNWKKYNIIDEEKEKVGCCQSKSCQLF</sequence>
<dbReference type="OMA" id="NLIHKNQ"/>
<protein>
    <submittedName>
        <fullName evidence="1">Uncharacterized protein</fullName>
    </submittedName>
</protein>
<accession>A0A8S1PVU5</accession>
<evidence type="ECO:0000313" key="1">
    <source>
        <dbReference type="EMBL" id="CAD8107202.1"/>
    </source>
</evidence>
<reference evidence="1" key="1">
    <citation type="submission" date="2021-01" db="EMBL/GenBank/DDBJ databases">
        <authorList>
            <consortium name="Genoscope - CEA"/>
            <person name="William W."/>
        </authorList>
    </citation>
    <scope>NUCLEOTIDE SEQUENCE</scope>
</reference>
<gene>
    <name evidence="1" type="ORF">PPRIM_AZ9-3.1.T1330049</name>
</gene>
<evidence type="ECO:0000313" key="2">
    <source>
        <dbReference type="Proteomes" id="UP000688137"/>
    </source>
</evidence>
<proteinExistence type="predicted"/>
<comment type="caution">
    <text evidence="1">The sequence shown here is derived from an EMBL/GenBank/DDBJ whole genome shotgun (WGS) entry which is preliminary data.</text>
</comment>
<dbReference type="AlphaFoldDB" id="A0A8S1PVU5"/>
<name>A0A8S1PVU5_PARPR</name>